<dbReference type="Proteomes" id="UP001497512">
    <property type="component" value="Chromosome 5"/>
</dbReference>
<evidence type="ECO:0000313" key="2">
    <source>
        <dbReference type="EMBL" id="CAK9226590.1"/>
    </source>
</evidence>
<proteinExistence type="predicted"/>
<dbReference type="SUPFAM" id="SSF57938">
    <property type="entry name" value="DnaJ/Hsp40 cysteine-rich domain"/>
    <property type="match status" value="1"/>
</dbReference>
<protein>
    <submittedName>
        <fullName evidence="2">Uncharacterized protein</fullName>
    </submittedName>
</protein>
<name>A0ABP0UQ63_9BRYO</name>
<gene>
    <name evidence="2" type="ORF">CSSPTR1EN2_LOCUS18315</name>
</gene>
<keyword evidence="1" id="KW-1133">Transmembrane helix</keyword>
<keyword evidence="1" id="KW-0472">Membrane</keyword>
<dbReference type="InterPro" id="IPR036410">
    <property type="entry name" value="HSP_DnaJ_Cys-rich_dom_sf"/>
</dbReference>
<organism evidence="2 3">
    <name type="scientific">Sphagnum troendelagicum</name>
    <dbReference type="NCBI Taxonomy" id="128251"/>
    <lineage>
        <taxon>Eukaryota</taxon>
        <taxon>Viridiplantae</taxon>
        <taxon>Streptophyta</taxon>
        <taxon>Embryophyta</taxon>
        <taxon>Bryophyta</taxon>
        <taxon>Sphagnophytina</taxon>
        <taxon>Sphagnopsida</taxon>
        <taxon>Sphagnales</taxon>
        <taxon>Sphagnaceae</taxon>
        <taxon>Sphagnum</taxon>
    </lineage>
</organism>
<reference evidence="2" key="1">
    <citation type="submission" date="2024-02" db="EMBL/GenBank/DDBJ databases">
        <authorList>
            <consortium name="ELIXIR-Norway"/>
            <consortium name="Elixir Norway"/>
        </authorList>
    </citation>
    <scope>NUCLEOTIDE SEQUENCE</scope>
</reference>
<sequence>MVVHQGLAYIPTATGGGGGAGSPWVGAVITVGLLISPVALPHLSRRLKTLMRPRRCSQCLGVGNNLCVFCKGRGKQGGLFTGSTLERCSVCEGRGRQLCMPCAGSGLANHWLYTPVDRGAWGPRGS</sequence>
<keyword evidence="1" id="KW-0812">Transmembrane</keyword>
<keyword evidence="3" id="KW-1185">Reference proteome</keyword>
<evidence type="ECO:0000256" key="1">
    <source>
        <dbReference type="SAM" id="Phobius"/>
    </source>
</evidence>
<dbReference type="EMBL" id="OZ019897">
    <property type="protein sequence ID" value="CAK9226590.1"/>
    <property type="molecule type" value="Genomic_DNA"/>
</dbReference>
<feature type="transmembrane region" description="Helical" evidence="1">
    <location>
        <begin position="24"/>
        <end position="44"/>
    </location>
</feature>
<accession>A0ABP0UQ63</accession>
<evidence type="ECO:0000313" key="3">
    <source>
        <dbReference type="Proteomes" id="UP001497512"/>
    </source>
</evidence>